<evidence type="ECO:0000313" key="22">
    <source>
        <dbReference type="Proteomes" id="UP000256381"/>
    </source>
</evidence>
<evidence type="ECO:0000313" key="12">
    <source>
        <dbReference type="EMBL" id="CNU39288.1"/>
    </source>
</evidence>
<dbReference type="InterPro" id="IPR025971">
    <property type="entry name" value="LppP/LprE"/>
</dbReference>
<evidence type="ECO:0000313" key="8">
    <source>
        <dbReference type="EMBL" id="CKQ97078.1"/>
    </source>
</evidence>
<gene>
    <name evidence="13" type="ORF">A4S10_03646</name>
    <name evidence="15" type="ORF">DKC2_3710</name>
    <name evidence="14" type="ORF">DSJ38_06835</name>
    <name evidence="12" type="ORF">ERS007661_00594</name>
    <name evidence="10" type="ORF">ERS027646_02467</name>
    <name evidence="8" type="ORF">ERS027659_00472</name>
    <name evidence="9" type="ORF">ERS027661_02018</name>
    <name evidence="11" type="ORF">ERS094118_03461</name>
</gene>
<evidence type="ECO:0000313" key="20">
    <source>
        <dbReference type="Proteomes" id="UP000050164"/>
    </source>
</evidence>
<evidence type="ECO:0000313" key="19">
    <source>
        <dbReference type="Proteomes" id="UP000050139"/>
    </source>
</evidence>
<evidence type="ECO:0000313" key="23">
    <source>
        <dbReference type="Proteomes" id="UP000300237"/>
    </source>
</evidence>
<dbReference type="Proteomes" id="UP000039217">
    <property type="component" value="Unassembled WGS sequence"/>
</dbReference>
<proteinExistence type="predicted"/>
<dbReference type="Proteomes" id="UP000189452">
    <property type="component" value="Chromosome"/>
</dbReference>
<reference evidence="14 22" key="4">
    <citation type="journal article" date="2017" name="N. Engl. J. Med.">
        <title>Transmission of Extensively Drug-Resistant Tuberculosis in South Africa.</title>
        <authorList>
            <person name="Shah N.S."/>
            <person name="Auld S.C."/>
            <person name="Brust J.C."/>
            <person name="Mathema B."/>
            <person name="Ismail N."/>
            <person name="Moodley P."/>
            <person name="Mlisana K."/>
            <person name="Allana S."/>
            <person name="Campbell A."/>
            <person name="Mthiyane T."/>
            <person name="Morris N."/>
            <person name="Mpangase P."/>
            <person name="van der Meulen H."/>
            <person name="Omar S.V."/>
            <person name="Brown T.S."/>
            <person name="Narechania A."/>
            <person name="Shaskina E."/>
            <person name="Kapwata T."/>
            <person name="Kreiswirth B."/>
            <person name="Gandhi N.R."/>
        </authorList>
    </citation>
    <scope>NUCLEOTIDE SEQUENCE [LARGE SCALE GENOMIC DNA]</scope>
    <source>
        <strain evidence="14 22">32301_S10</strain>
    </source>
</reference>
<dbReference type="EMBL" id="CNFT01000063">
    <property type="protein sequence ID" value="CKQ97078.1"/>
    <property type="molecule type" value="Genomic_DNA"/>
</dbReference>
<keyword evidence="2" id="KW-0732">Signal</keyword>
<dbReference type="Proteomes" id="UP000256381">
    <property type="component" value="Unassembled WGS sequence"/>
</dbReference>
<dbReference type="EMBL" id="CQQC01000125">
    <property type="protein sequence ID" value="CNU39288.1"/>
    <property type="molecule type" value="Genomic_DNA"/>
</dbReference>
<evidence type="ECO:0000256" key="5">
    <source>
        <dbReference type="ARBA" id="ARBA00023288"/>
    </source>
</evidence>
<evidence type="ECO:0000256" key="1">
    <source>
        <dbReference type="ARBA" id="ARBA00022475"/>
    </source>
</evidence>
<reference evidence="16 17" key="1">
    <citation type="submission" date="2015-03" db="EMBL/GenBank/DDBJ databases">
        <authorList>
            <consortium name="Pathogen Informatics"/>
        </authorList>
    </citation>
    <scope>NUCLEOTIDE SEQUENCE [LARGE SCALE GENOMIC DNA]</scope>
    <source>
        <strain evidence="10 17">Bir 172</strain>
        <strain evidence="8 20">Bir 185</strain>
        <strain evidence="9 18">Bir 187</strain>
        <strain evidence="12 16">D00501624</strain>
    </source>
</reference>
<keyword evidence="4" id="KW-0564">Palmitate</keyword>
<protein>
    <submittedName>
        <fullName evidence="8 15">Exported protein</fullName>
    </submittedName>
    <submittedName>
        <fullName evidence="14">LppP/LprE family lipoprotein</fullName>
    </submittedName>
</protein>
<evidence type="ECO:0000313" key="9">
    <source>
        <dbReference type="EMBL" id="CKR74228.1"/>
    </source>
</evidence>
<evidence type="ECO:0000313" key="18">
    <source>
        <dbReference type="Proteomes" id="UP000049023"/>
    </source>
</evidence>
<organism evidence="13 21">
    <name type="scientific">Mycobacterium tuberculosis</name>
    <dbReference type="NCBI Taxonomy" id="1773"/>
    <lineage>
        <taxon>Bacteria</taxon>
        <taxon>Bacillati</taxon>
        <taxon>Actinomycetota</taxon>
        <taxon>Actinomycetes</taxon>
        <taxon>Mycobacteriales</taxon>
        <taxon>Mycobacteriaceae</taxon>
        <taxon>Mycobacterium</taxon>
        <taxon>Mycobacterium tuberculosis complex</taxon>
    </lineage>
</organism>
<dbReference type="Proteomes" id="UP000048948">
    <property type="component" value="Unassembled WGS sequence"/>
</dbReference>
<dbReference type="RefSeq" id="WP_003418931.1">
    <property type="nucleotide sequence ID" value="NZ_AP017901.1"/>
</dbReference>
<evidence type="ECO:0000256" key="4">
    <source>
        <dbReference type="ARBA" id="ARBA00023139"/>
    </source>
</evidence>
<keyword evidence="5 14" id="KW-0449">Lipoprotein</keyword>
<reference evidence="15 23" key="7">
    <citation type="submission" date="2018-08" db="EMBL/GenBank/DDBJ databases">
        <authorList>
            <person name="Fokvardsen B D."/>
            <person name="Norman A."/>
        </authorList>
    </citation>
    <scope>NUCLEOTIDE SEQUENCE [LARGE SCALE GENOMIC DNA]</scope>
    <source>
        <strain evidence="15 23">DKC2</strain>
    </source>
</reference>
<feature type="region of interest" description="Disordered" evidence="6">
    <location>
        <begin position="100"/>
        <end position="119"/>
    </location>
</feature>
<evidence type="ECO:0000313" key="16">
    <source>
        <dbReference type="Proteomes" id="UP000039217"/>
    </source>
</evidence>
<keyword evidence="7" id="KW-0812">Transmembrane</keyword>
<dbReference type="EMBL" id="LWDQ01000001">
    <property type="protein sequence ID" value="OMH61455.1"/>
    <property type="molecule type" value="Genomic_DNA"/>
</dbReference>
<dbReference type="EMBL" id="QTBD01000101">
    <property type="protein sequence ID" value="REQ54300.1"/>
    <property type="molecule type" value="Genomic_DNA"/>
</dbReference>
<evidence type="ECO:0000256" key="7">
    <source>
        <dbReference type="SAM" id="Phobius"/>
    </source>
</evidence>
<dbReference type="Proteomes" id="UP000049023">
    <property type="component" value="Unassembled WGS sequence"/>
</dbReference>
<keyword evidence="1" id="KW-1003">Cell membrane</keyword>
<sequence length="220" mass="22983">MSDEIDPDWPAPAYQPSDDVDTTPPAPGGSWPTAWLVALVVLACVAAAVVAYAGMHRVRPGANQAAPATTSAPARPTSPASQVGPCGPDEATAVRAALAQLAPDSKTGRPWNSTPEDSNYDPCADLSAVLVTVQDATNSSPDQALMFHRGTFVGTATPRAYPFTNLIGPASTNDIVVLSYRTRQSCDGCQDGILTIVGFAWRGDHVQILDSLPELFDAPP</sequence>
<dbReference type="Proteomes" id="UP000300237">
    <property type="component" value="Chromosome"/>
</dbReference>
<dbReference type="Pfam" id="PF14041">
    <property type="entry name" value="Lipoprotein_21"/>
    <property type="match status" value="1"/>
</dbReference>
<keyword evidence="3 7" id="KW-0472">Membrane</keyword>
<feature type="transmembrane region" description="Helical" evidence="7">
    <location>
        <begin position="34"/>
        <end position="54"/>
    </location>
</feature>
<accession>A0A045GSU2</accession>
<evidence type="ECO:0000313" key="15">
    <source>
        <dbReference type="EMBL" id="VCU51800.1"/>
    </source>
</evidence>
<keyword evidence="7" id="KW-1133">Transmembrane helix</keyword>
<evidence type="ECO:0000256" key="3">
    <source>
        <dbReference type="ARBA" id="ARBA00023136"/>
    </source>
</evidence>
<dbReference type="EMBL" id="COPH01000032">
    <property type="protein sequence ID" value="CLW85512.1"/>
    <property type="molecule type" value="Genomic_DNA"/>
</dbReference>
<dbReference type="AlphaFoldDB" id="A0A045GSU2"/>
<dbReference type="Proteomes" id="UP000050139">
    <property type="component" value="Unassembled WGS sequence"/>
</dbReference>
<name>A0A045GSU2_MYCTX</name>
<evidence type="ECO:0000313" key="21">
    <source>
        <dbReference type="Proteomes" id="UP000189452"/>
    </source>
</evidence>
<reference evidence="11 19" key="2">
    <citation type="submission" date="2015-03" db="EMBL/GenBank/DDBJ databases">
        <authorList>
            <consortium name="Pathogen Informatics"/>
            <person name="Murphy D."/>
        </authorList>
    </citation>
    <scope>NUCLEOTIDE SEQUENCE [LARGE SCALE GENOMIC DNA]</scope>
    <source>
        <strain evidence="11 19">0268S</strain>
    </source>
</reference>
<dbReference type="EMBL" id="LR027516">
    <property type="protein sequence ID" value="VCU51800.1"/>
    <property type="molecule type" value="Genomic_DNA"/>
</dbReference>
<dbReference type="OMA" id="FSDYDPC"/>
<dbReference type="EMBL" id="CNGE01000457">
    <property type="protein sequence ID" value="CKS79273.1"/>
    <property type="molecule type" value="Genomic_DNA"/>
</dbReference>
<dbReference type="EMBL" id="CNFU01000391">
    <property type="protein sequence ID" value="CKR74228.1"/>
    <property type="molecule type" value="Genomic_DNA"/>
</dbReference>
<dbReference type="Proteomes" id="UP000050164">
    <property type="component" value="Unassembled WGS sequence"/>
</dbReference>
<evidence type="ECO:0000256" key="2">
    <source>
        <dbReference type="ARBA" id="ARBA00022729"/>
    </source>
</evidence>
<feature type="compositionally biased region" description="Low complexity" evidence="6">
    <location>
        <begin position="65"/>
        <end position="81"/>
    </location>
</feature>
<reference evidence="14" key="6">
    <citation type="submission" date="2018-07" db="EMBL/GenBank/DDBJ databases">
        <authorList>
            <person name="Shah S."/>
            <person name="Brown T."/>
            <person name="Auld S."/>
            <person name="Bratton K."/>
            <person name="Narechania A."/>
            <person name="Mathema B."/>
            <person name="Gandhi N."/>
        </authorList>
    </citation>
    <scope>NUCLEOTIDE SEQUENCE</scope>
    <source>
        <strain evidence="14">32301_S10</strain>
    </source>
</reference>
<reference evidence="13 21" key="5">
    <citation type="submission" date="2017-02" db="EMBL/GenBank/DDBJ databases">
        <title>Protein polymorphisms may explain contrasting epidemiological fitness of two variants of a multidrug-resistant Mycobacterium tuberculosis strain.</title>
        <authorList>
            <person name="Bigi M.M."/>
            <person name="Lopez B."/>
            <person name="Blanco F.C."/>
            <person name="Sasiain M.C."/>
            <person name="De La Barrera S."/>
            <person name="Ritacco V."/>
            <person name="Bigi F."/>
            <person name="Soria M.A."/>
        </authorList>
    </citation>
    <scope>NUCLEOTIDE SEQUENCE [LARGE SCALE GENOMIC DNA]</scope>
    <source>
        <strain evidence="13 21">6548</strain>
    </source>
</reference>
<feature type="region of interest" description="Disordered" evidence="6">
    <location>
        <begin position="63"/>
        <end position="89"/>
    </location>
</feature>
<evidence type="ECO:0000313" key="17">
    <source>
        <dbReference type="Proteomes" id="UP000048948"/>
    </source>
</evidence>
<evidence type="ECO:0000313" key="11">
    <source>
        <dbReference type="EMBL" id="CLW85512.1"/>
    </source>
</evidence>
<evidence type="ECO:0000313" key="10">
    <source>
        <dbReference type="EMBL" id="CKS79273.1"/>
    </source>
</evidence>
<evidence type="ECO:0000256" key="6">
    <source>
        <dbReference type="SAM" id="MobiDB-lite"/>
    </source>
</evidence>
<evidence type="ECO:0000313" key="14">
    <source>
        <dbReference type="EMBL" id="REQ54300.1"/>
    </source>
</evidence>
<feature type="region of interest" description="Disordered" evidence="6">
    <location>
        <begin position="1"/>
        <end position="27"/>
    </location>
</feature>
<evidence type="ECO:0000313" key="13">
    <source>
        <dbReference type="EMBL" id="OMH61455.1"/>
    </source>
</evidence>
<reference evidence="13 21" key="3">
    <citation type="submission" date="2016-04" db="EMBL/GenBank/DDBJ databases">
        <authorList>
            <person name="Bigi M."/>
            <person name="Bigi F."/>
            <person name="Soria M.A."/>
        </authorList>
    </citation>
    <scope>NUCLEOTIDE SEQUENCE [LARGE SCALE GENOMIC DNA]</scope>
    <source>
        <strain evidence="13 21">6548</strain>
    </source>
</reference>